<dbReference type="Pfam" id="PF08282">
    <property type="entry name" value="Hydrolase_3"/>
    <property type="match status" value="1"/>
</dbReference>
<protein>
    <submittedName>
        <fullName evidence="1">HAD family phosphatase</fullName>
    </submittedName>
</protein>
<reference evidence="1" key="1">
    <citation type="submission" date="2020-06" db="EMBL/GenBank/DDBJ databases">
        <title>Insight into the genomes of haloalkaliphilic bacilli from Kenyan soda lakes.</title>
        <authorList>
            <person name="Mwirichia R."/>
            <person name="Villamizar G.C."/>
            <person name="Poehlein A."/>
            <person name="Mugweru J."/>
            <person name="Kipnyargis A."/>
            <person name="Kiplimo D."/>
            <person name="Orwa P."/>
            <person name="Daniel R."/>
        </authorList>
    </citation>
    <scope>NUCLEOTIDE SEQUENCE</scope>
    <source>
        <strain evidence="1">B1096_S55</strain>
    </source>
</reference>
<proteinExistence type="predicted"/>
<dbReference type="RefSeq" id="WP_257821486.1">
    <property type="nucleotide sequence ID" value="NZ_JABXYM010000001.1"/>
</dbReference>
<dbReference type="CDD" id="cd07516">
    <property type="entry name" value="HAD_Pase"/>
    <property type="match status" value="1"/>
</dbReference>
<dbReference type="InterPro" id="IPR023214">
    <property type="entry name" value="HAD_sf"/>
</dbReference>
<keyword evidence="2" id="KW-1185">Reference proteome</keyword>
<dbReference type="PANTHER" id="PTHR10000:SF50">
    <property type="entry name" value="STRESS RESPONSE PROTEIN YHAX"/>
    <property type="match status" value="1"/>
</dbReference>
<evidence type="ECO:0000313" key="2">
    <source>
        <dbReference type="Proteomes" id="UP001057753"/>
    </source>
</evidence>
<evidence type="ECO:0000313" key="1">
    <source>
        <dbReference type="EMBL" id="MCR6097033.1"/>
    </source>
</evidence>
<dbReference type="InterPro" id="IPR000150">
    <property type="entry name" value="Cof"/>
</dbReference>
<dbReference type="GO" id="GO:0005829">
    <property type="term" value="C:cytosol"/>
    <property type="evidence" value="ECO:0007669"/>
    <property type="project" value="TreeGrafter"/>
</dbReference>
<dbReference type="InterPro" id="IPR006379">
    <property type="entry name" value="HAD-SF_hydro_IIB"/>
</dbReference>
<dbReference type="NCBIfam" id="TIGR01484">
    <property type="entry name" value="HAD-SF-IIB"/>
    <property type="match status" value="1"/>
</dbReference>
<dbReference type="AlphaFoldDB" id="A0A9Q4B294"/>
<comment type="caution">
    <text evidence="1">The sequence shown here is derived from an EMBL/GenBank/DDBJ whole genome shotgun (WGS) entry which is preliminary data.</text>
</comment>
<dbReference type="GO" id="GO:0000287">
    <property type="term" value="F:magnesium ion binding"/>
    <property type="evidence" value="ECO:0007669"/>
    <property type="project" value="TreeGrafter"/>
</dbReference>
<dbReference type="Proteomes" id="UP001057753">
    <property type="component" value="Unassembled WGS sequence"/>
</dbReference>
<dbReference type="EMBL" id="JABXYM010000001">
    <property type="protein sequence ID" value="MCR6097033.1"/>
    <property type="molecule type" value="Genomic_DNA"/>
</dbReference>
<dbReference type="GO" id="GO:0016791">
    <property type="term" value="F:phosphatase activity"/>
    <property type="evidence" value="ECO:0007669"/>
    <property type="project" value="UniProtKB-ARBA"/>
</dbReference>
<dbReference type="Gene3D" id="3.40.50.1000">
    <property type="entry name" value="HAD superfamily/HAD-like"/>
    <property type="match status" value="1"/>
</dbReference>
<dbReference type="InterPro" id="IPR036412">
    <property type="entry name" value="HAD-like_sf"/>
</dbReference>
<dbReference type="PANTHER" id="PTHR10000">
    <property type="entry name" value="PHOSPHOSERINE PHOSPHATASE"/>
    <property type="match status" value="1"/>
</dbReference>
<dbReference type="Gene3D" id="3.30.1240.10">
    <property type="match status" value="1"/>
</dbReference>
<dbReference type="SUPFAM" id="SSF56784">
    <property type="entry name" value="HAD-like"/>
    <property type="match status" value="1"/>
</dbReference>
<accession>A0A9Q4B294</accession>
<sequence length="287" mass="32733">MAYRLLALDIDDTLLKSNFRLTKETKEAIDYVKEKGVYITLATGRAFLSARKIAKTLKLPAPFLITHEGAFLAADVKEPIFERRISADTVYQIVDILENYHCHFRLFHEKYVIANKTRQKNQLIGRMQMQLTDPLFYPVYYVESPSHRLIDQPLSVLNIKVHFWNKREKEDAFDELQETVKGIKLVSNKEGALSITHENASKALALQYLGSQLGISPDEMVAVGADIRDKDMIQLAGLGVAIGDAPEIVKDSANWITRSNDQNGVGYMVKEVFRKQLRVDNHVRELR</sequence>
<dbReference type="NCBIfam" id="TIGR00099">
    <property type="entry name" value="Cof-subfamily"/>
    <property type="match status" value="1"/>
</dbReference>
<organism evidence="1 2">
    <name type="scientific">Salipaludibacillus agaradhaerens</name>
    <name type="common">Bacillus agaradhaerens</name>
    <dbReference type="NCBI Taxonomy" id="76935"/>
    <lineage>
        <taxon>Bacteria</taxon>
        <taxon>Bacillati</taxon>
        <taxon>Bacillota</taxon>
        <taxon>Bacilli</taxon>
        <taxon>Bacillales</taxon>
        <taxon>Bacillaceae</taxon>
    </lineage>
</organism>
<name>A0A9Q4B294_SALAG</name>
<gene>
    <name evidence="1" type="ORF">HXA33_10730</name>
</gene>